<keyword evidence="3" id="KW-0808">Transferase</keyword>
<dbReference type="EMBL" id="JBHPBY010000114">
    <property type="protein sequence ID" value="MFC1850651.1"/>
    <property type="molecule type" value="Genomic_DNA"/>
</dbReference>
<name>A0ABV6YX40_UNCC1</name>
<keyword evidence="4" id="KW-1185">Reference proteome</keyword>
<evidence type="ECO:0000313" key="3">
    <source>
        <dbReference type="EMBL" id="MFC1850651.1"/>
    </source>
</evidence>
<dbReference type="PANTHER" id="PTHR35526:SF6">
    <property type="entry name" value="SLR1861 PROTEIN"/>
    <property type="match status" value="1"/>
</dbReference>
<feature type="domain" description="Histidine kinase/HSP90-like ATPase" evidence="2">
    <location>
        <begin position="10"/>
        <end position="136"/>
    </location>
</feature>
<keyword evidence="1" id="KW-0418">Kinase</keyword>
<dbReference type="InterPro" id="IPR050267">
    <property type="entry name" value="Anti-sigma-factor_SerPK"/>
</dbReference>
<dbReference type="PANTHER" id="PTHR35526">
    <property type="entry name" value="ANTI-SIGMA-F FACTOR RSBW-RELATED"/>
    <property type="match status" value="1"/>
</dbReference>
<gene>
    <name evidence="3" type="ORF">ACFL27_10705</name>
</gene>
<keyword evidence="3" id="KW-0067">ATP-binding</keyword>
<evidence type="ECO:0000313" key="4">
    <source>
        <dbReference type="Proteomes" id="UP001594351"/>
    </source>
</evidence>
<dbReference type="Pfam" id="PF13581">
    <property type="entry name" value="HATPase_c_2"/>
    <property type="match status" value="1"/>
</dbReference>
<dbReference type="CDD" id="cd16936">
    <property type="entry name" value="HATPase_RsbW-like"/>
    <property type="match status" value="1"/>
</dbReference>
<dbReference type="SUPFAM" id="SSF55874">
    <property type="entry name" value="ATPase domain of HSP90 chaperone/DNA topoisomerase II/histidine kinase"/>
    <property type="match status" value="1"/>
</dbReference>
<evidence type="ECO:0000256" key="1">
    <source>
        <dbReference type="ARBA" id="ARBA00022527"/>
    </source>
</evidence>
<sequence>MKIRMRRMSFPASLDKLHDMIDFIRQGAQKYGFDEDSIETIHLASEEILVNIISYAYPSTSGDINITYNFNKDEGFRIELIDKGIPFDPLALADPDLDAALEDRKDSGLGIYLVRKIMDKVEYKRDQGQNVLAFTKY</sequence>
<dbReference type="EC" id="2.7.13.3" evidence="3"/>
<organism evidence="3 4">
    <name type="scientific">candidate division CSSED10-310 bacterium</name>
    <dbReference type="NCBI Taxonomy" id="2855610"/>
    <lineage>
        <taxon>Bacteria</taxon>
        <taxon>Bacteria division CSSED10-310</taxon>
    </lineage>
</organism>
<accession>A0ABV6YX40</accession>
<proteinExistence type="predicted"/>
<dbReference type="Gene3D" id="3.30.565.10">
    <property type="entry name" value="Histidine kinase-like ATPase, C-terminal domain"/>
    <property type="match status" value="1"/>
</dbReference>
<keyword evidence="1" id="KW-0723">Serine/threonine-protein kinase</keyword>
<dbReference type="GO" id="GO:0005524">
    <property type="term" value="F:ATP binding"/>
    <property type="evidence" value="ECO:0007669"/>
    <property type="project" value="UniProtKB-KW"/>
</dbReference>
<protein>
    <submittedName>
        <fullName evidence="3">ATP-binding protein</fullName>
        <ecNumber evidence="3">2.7.13.3</ecNumber>
    </submittedName>
</protein>
<keyword evidence="3" id="KW-0547">Nucleotide-binding</keyword>
<reference evidence="3 4" key="1">
    <citation type="submission" date="2024-09" db="EMBL/GenBank/DDBJ databases">
        <title>Laminarin stimulates single cell rates of sulfate reduction while oxygen inhibits transcriptomic activity in coastal marine sediment.</title>
        <authorList>
            <person name="Lindsay M."/>
            <person name="Orcutt B."/>
            <person name="Emerson D."/>
            <person name="Stepanauskas R."/>
            <person name="D'Angelo T."/>
        </authorList>
    </citation>
    <scope>NUCLEOTIDE SEQUENCE [LARGE SCALE GENOMIC DNA]</scope>
    <source>
        <strain evidence="3">SAG AM-311-K15</strain>
    </source>
</reference>
<comment type="caution">
    <text evidence="3">The sequence shown here is derived from an EMBL/GenBank/DDBJ whole genome shotgun (WGS) entry which is preliminary data.</text>
</comment>
<dbReference type="InterPro" id="IPR036890">
    <property type="entry name" value="HATPase_C_sf"/>
</dbReference>
<evidence type="ECO:0000259" key="2">
    <source>
        <dbReference type="Pfam" id="PF13581"/>
    </source>
</evidence>
<dbReference type="GO" id="GO:0004673">
    <property type="term" value="F:protein histidine kinase activity"/>
    <property type="evidence" value="ECO:0007669"/>
    <property type="project" value="UniProtKB-EC"/>
</dbReference>
<dbReference type="InterPro" id="IPR003594">
    <property type="entry name" value="HATPase_dom"/>
</dbReference>
<dbReference type="Proteomes" id="UP001594351">
    <property type="component" value="Unassembled WGS sequence"/>
</dbReference>